<feature type="transmembrane region" description="Helical" evidence="1">
    <location>
        <begin position="162"/>
        <end position="179"/>
    </location>
</feature>
<feature type="transmembrane region" description="Helical" evidence="1">
    <location>
        <begin position="250"/>
        <end position="270"/>
    </location>
</feature>
<keyword evidence="3" id="KW-1185">Reference proteome</keyword>
<sequence length="273" mass="31097">MGAAKKLFNFYINSSIHVALAVVSLVLITWINFEIPLEKNLLFFILFGSICGYNFVKYAGITGLHHRSLTKRLRFIQVFTLLCLVGLLISIFLVEIQVLLWSAFFGLFTLLYALPVFSKRRNLRSISGVKIFIIAFVWAGVTVVLPVLPFKNSIFDTLLPEFLQRFLLVLVWILPFEIRDLKYDLEQLGTLPQRIGVTKTKVLGIILLLVVIGLELWKSTATVASISAIIIMCLVTGLLVWSSKERQSRYFAAFWVEGIPIMWLGLLWLFSSF</sequence>
<evidence type="ECO:0008006" key="4">
    <source>
        <dbReference type="Google" id="ProtNLM"/>
    </source>
</evidence>
<feature type="transmembrane region" description="Helical" evidence="1">
    <location>
        <begin position="7"/>
        <end position="30"/>
    </location>
</feature>
<proteinExistence type="predicted"/>
<feature type="transmembrane region" description="Helical" evidence="1">
    <location>
        <begin position="223"/>
        <end position="241"/>
    </location>
</feature>
<reference evidence="3" key="1">
    <citation type="submission" date="2017-09" db="EMBL/GenBank/DDBJ databases">
        <authorList>
            <person name="Varghese N."/>
            <person name="Submissions S."/>
        </authorList>
    </citation>
    <scope>NUCLEOTIDE SEQUENCE [LARGE SCALE GENOMIC DNA]</scope>
    <source>
        <strain evidence="3">CGMCC 1.12641</strain>
    </source>
</reference>
<dbReference type="RefSeq" id="WP_245859016.1">
    <property type="nucleotide sequence ID" value="NZ_OCMF01000003.1"/>
</dbReference>
<organism evidence="2 3">
    <name type="scientific">Salinimicrobium sediminis</name>
    <dbReference type="NCBI Taxonomy" id="1343891"/>
    <lineage>
        <taxon>Bacteria</taxon>
        <taxon>Pseudomonadati</taxon>
        <taxon>Bacteroidota</taxon>
        <taxon>Flavobacteriia</taxon>
        <taxon>Flavobacteriales</taxon>
        <taxon>Flavobacteriaceae</taxon>
        <taxon>Salinimicrobium</taxon>
    </lineage>
</organism>
<evidence type="ECO:0000313" key="2">
    <source>
        <dbReference type="EMBL" id="SOC80705.1"/>
    </source>
</evidence>
<dbReference type="Proteomes" id="UP000219193">
    <property type="component" value="Unassembled WGS sequence"/>
</dbReference>
<keyword evidence="1" id="KW-1133">Transmembrane helix</keyword>
<protein>
    <recommendedName>
        <fullName evidence="4">UbiA prenyltransferase family protein</fullName>
    </recommendedName>
</protein>
<gene>
    <name evidence="2" type="ORF">SAMN06296241_2261</name>
</gene>
<evidence type="ECO:0000313" key="3">
    <source>
        <dbReference type="Proteomes" id="UP000219193"/>
    </source>
</evidence>
<name>A0A285X5W9_9FLAO</name>
<dbReference type="EMBL" id="OCMF01000003">
    <property type="protein sequence ID" value="SOC80705.1"/>
    <property type="molecule type" value="Genomic_DNA"/>
</dbReference>
<feature type="transmembrane region" description="Helical" evidence="1">
    <location>
        <begin position="42"/>
        <end position="61"/>
    </location>
</feature>
<keyword evidence="1" id="KW-0812">Transmembrane</keyword>
<dbReference type="AlphaFoldDB" id="A0A285X5W9"/>
<feature type="transmembrane region" description="Helical" evidence="1">
    <location>
        <begin position="73"/>
        <end position="93"/>
    </location>
</feature>
<keyword evidence="1" id="KW-0472">Membrane</keyword>
<feature type="transmembrane region" description="Helical" evidence="1">
    <location>
        <begin position="99"/>
        <end position="117"/>
    </location>
</feature>
<accession>A0A285X5W9</accession>
<feature type="transmembrane region" description="Helical" evidence="1">
    <location>
        <begin position="200"/>
        <end position="217"/>
    </location>
</feature>
<evidence type="ECO:0000256" key="1">
    <source>
        <dbReference type="SAM" id="Phobius"/>
    </source>
</evidence>
<feature type="transmembrane region" description="Helical" evidence="1">
    <location>
        <begin position="129"/>
        <end position="150"/>
    </location>
</feature>